<keyword evidence="3" id="KW-1185">Reference proteome</keyword>
<accession>A0A087V079</accession>
<dbReference type="Pfam" id="PF20641">
    <property type="entry name" value="TAF1C_beta-prop"/>
    <property type="match status" value="1"/>
</dbReference>
<sequence>MTTLEENHEPYKCLRAVESVNVKLKRGNIFQVVSNFNGICYVRQKDRCHYINFSNPLDVTQNECLKKSGLLYICASSYIPEELLTISKNGELELYNIEIRQTLWDSNTSFQKDVLETDLWSCSFGSHPKSVLCLNEKRLHSFDLRCEKSVSAEIFSSSHSSCFINEKLLLTKELKMNSFQHVITSNDHLFVIDERYPNKPVMFWNHMLKDYPIYCDISTYQTTATSSDAVILLGTQKEREMMAFFLKSSLSEVQPVSLGPPFLLSSPSDCINSLKLHFINIDDKVARRFRYPLTGLCSVPNHQKCAFTAFQLTSLGDLFYQDFGKTESDFVNNNIERTYHFGTGCVLSPPEKISPYLTDWIESSCVTEEDAPLNTELTELIRVNVDLTDMLSIPDEISTDCVLCRCSSSHRDKNLLALDPCPSCGLSSVYSQQLSEASTNLGVLIGPVLTNTDLSNFDVADLSQFTDPFSKRLLDVWLEADDFNRSQETTFQDVNMESLFLHSSPKTPRVSSLPTNWDSSMTPSMSLEATSMTNIQPFSSLQTTSADFLGSQSITDELIPPSQDTRPLIGETVRTPKDLKLMINKRVKSVIGF</sequence>
<dbReference type="STRING" id="407821.A0A087V079"/>
<dbReference type="InterPro" id="IPR038801">
    <property type="entry name" value="TAF1C"/>
</dbReference>
<feature type="domain" description="TAF1C beta-propeller" evidence="1">
    <location>
        <begin position="70"/>
        <end position="174"/>
    </location>
</feature>
<evidence type="ECO:0000259" key="1">
    <source>
        <dbReference type="Pfam" id="PF20641"/>
    </source>
</evidence>
<proteinExistence type="predicted"/>
<evidence type="ECO:0000313" key="3">
    <source>
        <dbReference type="Proteomes" id="UP000054359"/>
    </source>
</evidence>
<gene>
    <name evidence="2" type="ORF">X975_13806</name>
</gene>
<dbReference type="PANTHER" id="PTHR15319:SF1">
    <property type="entry name" value="TATA BOX-BINDING PROTEIN-ASSOCIATED FACTOR RNA POLYMERASE I SUBUNIT C"/>
    <property type="match status" value="1"/>
</dbReference>
<reference evidence="2 3" key="1">
    <citation type="submission" date="2013-11" db="EMBL/GenBank/DDBJ databases">
        <title>Genome sequencing of Stegodyphus mimosarum.</title>
        <authorList>
            <person name="Bechsgaard J."/>
        </authorList>
    </citation>
    <scope>NUCLEOTIDE SEQUENCE [LARGE SCALE GENOMIC DNA]</scope>
</reference>
<dbReference type="OrthoDB" id="2382881at2759"/>
<evidence type="ECO:0000313" key="2">
    <source>
        <dbReference type="EMBL" id="KFM83018.1"/>
    </source>
</evidence>
<dbReference type="InterPro" id="IPR049087">
    <property type="entry name" value="TAF1C_beta-prop"/>
</dbReference>
<organism evidence="2 3">
    <name type="scientific">Stegodyphus mimosarum</name>
    <name type="common">African social velvet spider</name>
    <dbReference type="NCBI Taxonomy" id="407821"/>
    <lineage>
        <taxon>Eukaryota</taxon>
        <taxon>Metazoa</taxon>
        <taxon>Ecdysozoa</taxon>
        <taxon>Arthropoda</taxon>
        <taxon>Chelicerata</taxon>
        <taxon>Arachnida</taxon>
        <taxon>Araneae</taxon>
        <taxon>Araneomorphae</taxon>
        <taxon>Entelegynae</taxon>
        <taxon>Eresoidea</taxon>
        <taxon>Eresidae</taxon>
        <taxon>Stegodyphus</taxon>
    </lineage>
</organism>
<feature type="non-terminal residue" evidence="2">
    <location>
        <position position="593"/>
    </location>
</feature>
<dbReference type="AlphaFoldDB" id="A0A087V079"/>
<dbReference type="PANTHER" id="PTHR15319">
    <property type="entry name" value="TATA BOX-BINDING PROTEIN ASSOCIATED FACTOR RNA POLYMERASE I SUBUNIT C"/>
    <property type="match status" value="1"/>
</dbReference>
<name>A0A087V079_STEMI</name>
<protein>
    <submittedName>
        <fullName evidence="2">TATA box-binding protein-associated factor, RNA polymerase I, subunit C</fullName>
    </submittedName>
</protein>
<dbReference type="GO" id="GO:0001164">
    <property type="term" value="F:RNA polymerase I core promoter sequence-specific DNA binding"/>
    <property type="evidence" value="ECO:0007669"/>
    <property type="project" value="TreeGrafter"/>
</dbReference>
<dbReference type="EMBL" id="KK122572">
    <property type="protein sequence ID" value="KFM83018.1"/>
    <property type="molecule type" value="Genomic_DNA"/>
</dbReference>
<dbReference type="Proteomes" id="UP000054359">
    <property type="component" value="Unassembled WGS sequence"/>
</dbReference>
<dbReference type="GO" id="GO:0001650">
    <property type="term" value="C:fibrillar center"/>
    <property type="evidence" value="ECO:0007669"/>
    <property type="project" value="TreeGrafter"/>
</dbReference>